<dbReference type="AlphaFoldDB" id="A0A2U1Q4J4"/>
<dbReference type="EMBL" id="PKPP01000425">
    <property type="protein sequence ID" value="PWA92916.1"/>
    <property type="molecule type" value="Genomic_DNA"/>
</dbReference>
<dbReference type="PANTHER" id="PTHR33116">
    <property type="entry name" value="REVERSE TRANSCRIPTASE ZINC-BINDING DOMAIN-CONTAINING PROTEIN-RELATED-RELATED"/>
    <property type="match status" value="1"/>
</dbReference>
<evidence type="ECO:0000313" key="2">
    <source>
        <dbReference type="Proteomes" id="UP000245207"/>
    </source>
</evidence>
<dbReference type="Proteomes" id="UP000245207">
    <property type="component" value="Unassembled WGS sequence"/>
</dbReference>
<protein>
    <recommendedName>
        <fullName evidence="3">RNA-directed DNA polymerase, eukaryota, Reverse transcriptase zinc-binding domain protein</fullName>
    </recommendedName>
</protein>
<accession>A0A2U1Q4J4</accession>
<gene>
    <name evidence="1" type="ORF">CTI12_AA075670</name>
</gene>
<keyword evidence="2" id="KW-1185">Reference proteome</keyword>
<evidence type="ECO:0000313" key="1">
    <source>
        <dbReference type="EMBL" id="PWA92916.1"/>
    </source>
</evidence>
<name>A0A2U1Q4J4_ARTAN</name>
<reference evidence="1 2" key="1">
    <citation type="journal article" date="2018" name="Mol. Plant">
        <title>The genome of Artemisia annua provides insight into the evolution of Asteraceae family and artemisinin biosynthesis.</title>
        <authorList>
            <person name="Shen Q."/>
            <person name="Zhang L."/>
            <person name="Liao Z."/>
            <person name="Wang S."/>
            <person name="Yan T."/>
            <person name="Shi P."/>
            <person name="Liu M."/>
            <person name="Fu X."/>
            <person name="Pan Q."/>
            <person name="Wang Y."/>
            <person name="Lv Z."/>
            <person name="Lu X."/>
            <person name="Zhang F."/>
            <person name="Jiang W."/>
            <person name="Ma Y."/>
            <person name="Chen M."/>
            <person name="Hao X."/>
            <person name="Li L."/>
            <person name="Tang Y."/>
            <person name="Lv G."/>
            <person name="Zhou Y."/>
            <person name="Sun X."/>
            <person name="Brodelius P.E."/>
            <person name="Rose J.K.C."/>
            <person name="Tang K."/>
        </authorList>
    </citation>
    <scope>NUCLEOTIDE SEQUENCE [LARGE SCALE GENOMIC DNA]</scope>
    <source>
        <strain evidence="2">cv. Huhao1</strain>
        <tissue evidence="1">Leaf</tissue>
    </source>
</reference>
<sequence length="170" mass="19312">MEAICSQFFNGADTLERKITCFSWDKVLASKKNGSLGVSNFHALNQALLLKWVWRFISQDGSLWYRVIQALPKVLTLLLIVKSEWVMVTVLGSVGSPSLEVSFRRLVRDGVERQQLLDLNSLIGSLILSSSKDRWICDLNGDGEFRVKDVRIKLDDILLPYSLLKFCVFT</sequence>
<organism evidence="1 2">
    <name type="scientific">Artemisia annua</name>
    <name type="common">Sweet wormwood</name>
    <dbReference type="NCBI Taxonomy" id="35608"/>
    <lineage>
        <taxon>Eukaryota</taxon>
        <taxon>Viridiplantae</taxon>
        <taxon>Streptophyta</taxon>
        <taxon>Embryophyta</taxon>
        <taxon>Tracheophyta</taxon>
        <taxon>Spermatophyta</taxon>
        <taxon>Magnoliopsida</taxon>
        <taxon>eudicotyledons</taxon>
        <taxon>Gunneridae</taxon>
        <taxon>Pentapetalae</taxon>
        <taxon>asterids</taxon>
        <taxon>campanulids</taxon>
        <taxon>Asterales</taxon>
        <taxon>Asteraceae</taxon>
        <taxon>Asteroideae</taxon>
        <taxon>Anthemideae</taxon>
        <taxon>Artemisiinae</taxon>
        <taxon>Artemisia</taxon>
    </lineage>
</organism>
<dbReference type="OrthoDB" id="1740865at2759"/>
<comment type="caution">
    <text evidence="1">The sequence shown here is derived from an EMBL/GenBank/DDBJ whole genome shotgun (WGS) entry which is preliminary data.</text>
</comment>
<dbReference type="PANTHER" id="PTHR33116:SF79">
    <property type="entry name" value="REVERSE TRANSCRIPTASE DOMAIN, ZINC FINGER, CCHC-TYPE-RELATED"/>
    <property type="match status" value="1"/>
</dbReference>
<proteinExistence type="predicted"/>
<evidence type="ECO:0008006" key="3">
    <source>
        <dbReference type="Google" id="ProtNLM"/>
    </source>
</evidence>
<dbReference type="STRING" id="35608.A0A2U1Q4J4"/>